<organism evidence="1 2">
    <name type="scientific">Vibrio lentus</name>
    <dbReference type="NCBI Taxonomy" id="136468"/>
    <lineage>
        <taxon>Bacteria</taxon>
        <taxon>Pseudomonadati</taxon>
        <taxon>Pseudomonadota</taxon>
        <taxon>Gammaproteobacteria</taxon>
        <taxon>Vibrionales</taxon>
        <taxon>Vibrionaceae</taxon>
        <taxon>Vibrio</taxon>
    </lineage>
</organism>
<accession>A0AA44VR32</accession>
<gene>
    <name evidence="1" type="ORF">BCV38_07435</name>
</gene>
<dbReference type="EMBL" id="MCSB01000024">
    <property type="protein sequence ID" value="PME26874.1"/>
    <property type="molecule type" value="Genomic_DNA"/>
</dbReference>
<reference evidence="1 2" key="1">
    <citation type="journal article" date="2018" name="Nature">
        <title>A major lineage of non-tailed dsDNA viruses as unrecognized killers of marine bacteria.</title>
        <authorList>
            <person name="Kauffman K.M."/>
            <person name="Hussain F.A."/>
            <person name="Yang J."/>
            <person name="Arevalo P."/>
            <person name="Brown J.M."/>
            <person name="Chang W.K."/>
            <person name="VanInsberghe D."/>
            <person name="Elsherbini J."/>
            <person name="Sharma R.S."/>
            <person name="Cutler M.B."/>
            <person name="Kelly L."/>
            <person name="Polz M.F."/>
        </authorList>
    </citation>
    <scope>NUCLEOTIDE SEQUENCE [LARGE SCALE GENOMIC DNA]</scope>
    <source>
        <strain evidence="1 2">10N.286.55.E1</strain>
    </source>
</reference>
<evidence type="ECO:0000313" key="2">
    <source>
        <dbReference type="Proteomes" id="UP000239763"/>
    </source>
</evidence>
<sequence length="149" mass="15571">MIMLNKLPDGYKPLKKLTICSNTLTGGGNLVSIGGDFPVIIGKGSIPQVWIRAVADSSTNELVPVVDKNKSLHPAIKVVTQANKITVLISGETVLSAKATSQDVVIVDKLDLRPLGLNLFGDTSSLKVGGNTFSRNSMHGGGTLLGFGT</sequence>
<evidence type="ECO:0000313" key="1">
    <source>
        <dbReference type="EMBL" id="PME26874.1"/>
    </source>
</evidence>
<comment type="caution">
    <text evidence="1">The sequence shown here is derived from an EMBL/GenBank/DDBJ whole genome shotgun (WGS) entry which is preliminary data.</text>
</comment>
<dbReference type="Proteomes" id="UP000239763">
    <property type="component" value="Unassembled WGS sequence"/>
</dbReference>
<keyword evidence="2" id="KW-1185">Reference proteome</keyword>
<name>A0AA44VR32_9VIBR</name>
<dbReference type="AlphaFoldDB" id="A0AA44VR32"/>
<protein>
    <submittedName>
        <fullName evidence="1">Uncharacterized protein</fullName>
    </submittedName>
</protein>
<proteinExistence type="predicted"/>